<evidence type="ECO:0000313" key="2">
    <source>
        <dbReference type="Proteomes" id="UP000521943"/>
    </source>
</evidence>
<protein>
    <submittedName>
        <fullName evidence="1">Uncharacterized protein</fullName>
    </submittedName>
</protein>
<dbReference type="OrthoDB" id="3021279at2759"/>
<name>A0A8H6HCS4_9AGAR</name>
<keyword evidence="2" id="KW-1185">Reference proteome</keyword>
<proteinExistence type="predicted"/>
<sequence length="344" mass="39445">MSPAASVNPPRFRFGDLPDDLVRTVFEVAANDCDKFAWSLAYVSKAVRSWVEPILYRQLPIDSQKTLLHLLSNVNTTAPLSSKPPGFYRSYVRRIYFGDRYNQGLKGITDLISACPNVTRLSAMTMANPNLPVHEMDCLVGNHATWDLLRPTWLTISPCLFVPSRRHFRFAADSGSNYDPIFTHITHLELTWIRTHDVTWSWSSLPLLTALSHLCISSTPGNDALTCAARNLRAAMPWFPPTLIVCVFAFPRLTWPIAIVRRDAKQLVLENGWRLDPRIVAAVPKAYYMYQLGTGSERMWIEDEAICRWDGEYQRVTHEEDFWEQAVAMMQRKRDENLQGNEKR</sequence>
<evidence type="ECO:0000313" key="1">
    <source>
        <dbReference type="EMBL" id="KAF6743876.1"/>
    </source>
</evidence>
<dbReference type="Proteomes" id="UP000521943">
    <property type="component" value="Unassembled WGS sequence"/>
</dbReference>
<organism evidence="1 2">
    <name type="scientific">Ephemerocybe angulata</name>
    <dbReference type="NCBI Taxonomy" id="980116"/>
    <lineage>
        <taxon>Eukaryota</taxon>
        <taxon>Fungi</taxon>
        <taxon>Dikarya</taxon>
        <taxon>Basidiomycota</taxon>
        <taxon>Agaricomycotina</taxon>
        <taxon>Agaricomycetes</taxon>
        <taxon>Agaricomycetidae</taxon>
        <taxon>Agaricales</taxon>
        <taxon>Agaricineae</taxon>
        <taxon>Psathyrellaceae</taxon>
        <taxon>Ephemerocybe</taxon>
    </lineage>
</organism>
<dbReference type="AlphaFoldDB" id="A0A8H6HCS4"/>
<accession>A0A8H6HCS4</accession>
<gene>
    <name evidence="1" type="ORF">DFP72DRAFT_1177480</name>
</gene>
<reference evidence="1 2" key="1">
    <citation type="submission" date="2020-07" db="EMBL/GenBank/DDBJ databases">
        <title>Comparative genomics of pyrophilous fungi reveals a link between fire events and developmental genes.</title>
        <authorList>
            <consortium name="DOE Joint Genome Institute"/>
            <person name="Steindorff A.S."/>
            <person name="Carver A."/>
            <person name="Calhoun S."/>
            <person name="Stillman K."/>
            <person name="Liu H."/>
            <person name="Lipzen A."/>
            <person name="Pangilinan J."/>
            <person name="Labutti K."/>
            <person name="Bruns T.D."/>
            <person name="Grigoriev I.V."/>
        </authorList>
    </citation>
    <scope>NUCLEOTIDE SEQUENCE [LARGE SCALE GENOMIC DNA]</scope>
    <source>
        <strain evidence="1 2">CBS 144469</strain>
    </source>
</reference>
<comment type="caution">
    <text evidence="1">The sequence shown here is derived from an EMBL/GenBank/DDBJ whole genome shotgun (WGS) entry which is preliminary data.</text>
</comment>
<dbReference type="EMBL" id="JACGCI010000133">
    <property type="protein sequence ID" value="KAF6743876.1"/>
    <property type="molecule type" value="Genomic_DNA"/>
</dbReference>